<dbReference type="GO" id="GO:0005794">
    <property type="term" value="C:Golgi apparatus"/>
    <property type="evidence" value="ECO:0007669"/>
    <property type="project" value="TreeGrafter"/>
</dbReference>
<evidence type="ECO:0000256" key="2">
    <source>
        <dbReference type="ARBA" id="ARBA00004234"/>
    </source>
</evidence>
<dbReference type="PANTHER" id="PTHR19317">
    <property type="entry name" value="PRENYLATED RAB ACCEPTOR 1-RELATED"/>
    <property type="match status" value="1"/>
</dbReference>
<dbReference type="InterPro" id="IPR004895">
    <property type="entry name" value="Prenylated_rab_accept_PRA1"/>
</dbReference>
<proteinExistence type="inferred from homology"/>
<dbReference type="OrthoDB" id="63113at2759"/>
<evidence type="ECO:0000256" key="5">
    <source>
        <dbReference type="ARBA" id="ARBA00022989"/>
    </source>
</evidence>
<dbReference type="Pfam" id="PF03208">
    <property type="entry name" value="PRA1"/>
    <property type="match status" value="1"/>
</dbReference>
<dbReference type="GO" id="GO:0016020">
    <property type="term" value="C:membrane"/>
    <property type="evidence" value="ECO:0007669"/>
    <property type="project" value="UniProtKB-SubCell"/>
</dbReference>
<comment type="similarity">
    <text evidence="3 7">Belongs to the PRA1 family.</text>
</comment>
<name>A0A9Q1BY84_HOLLE</name>
<evidence type="ECO:0000256" key="1">
    <source>
        <dbReference type="ARBA" id="ARBA00004141"/>
    </source>
</evidence>
<accession>A0A9Q1BY84</accession>
<comment type="caution">
    <text evidence="8">The sequence shown here is derived from an EMBL/GenBank/DDBJ whole genome shotgun (WGS) entry which is preliminary data.</text>
</comment>
<protein>
    <recommendedName>
        <fullName evidence="7">PRA1 family protein</fullName>
    </recommendedName>
</protein>
<keyword evidence="6 7" id="KW-0472">Membrane</keyword>
<keyword evidence="9" id="KW-1185">Reference proteome</keyword>
<dbReference type="GO" id="GO:0008021">
    <property type="term" value="C:synaptic vesicle"/>
    <property type="evidence" value="ECO:0007669"/>
    <property type="project" value="UniProtKB-SubCell"/>
</dbReference>
<feature type="transmembrane region" description="Helical" evidence="7">
    <location>
        <begin position="145"/>
        <end position="178"/>
    </location>
</feature>
<dbReference type="PANTHER" id="PTHR19317:SF0">
    <property type="entry name" value="PRENYLATED RAB ACCEPTOR PROTEIN 1"/>
    <property type="match status" value="1"/>
</dbReference>
<keyword evidence="5 7" id="KW-1133">Transmembrane helix</keyword>
<evidence type="ECO:0000256" key="6">
    <source>
        <dbReference type="ARBA" id="ARBA00023136"/>
    </source>
</evidence>
<evidence type="ECO:0000313" key="8">
    <source>
        <dbReference type="EMBL" id="KAJ8034790.1"/>
    </source>
</evidence>
<gene>
    <name evidence="8" type="ORF">HOLleu_21780</name>
</gene>
<organism evidence="8 9">
    <name type="scientific">Holothuria leucospilota</name>
    <name type="common">Black long sea cucumber</name>
    <name type="synonym">Mertensiothuria leucospilota</name>
    <dbReference type="NCBI Taxonomy" id="206669"/>
    <lineage>
        <taxon>Eukaryota</taxon>
        <taxon>Metazoa</taxon>
        <taxon>Echinodermata</taxon>
        <taxon>Eleutherozoa</taxon>
        <taxon>Echinozoa</taxon>
        <taxon>Holothuroidea</taxon>
        <taxon>Aspidochirotacea</taxon>
        <taxon>Aspidochirotida</taxon>
        <taxon>Holothuriidae</taxon>
        <taxon>Holothuria</taxon>
    </lineage>
</organism>
<sequence>MAESDQSSKSGESFEDTPVEGNIEIPEVVQNSLKMSVSLSSGGVRDWINRRREGVRSWSEFLNSSRFKKPTSVASASTRVVKNIEHFQSNYIFVFIGLLLYCLLTSPLLLIALAALFGAFYFVSIKNAGQKLKIAGYELTLFQQYLAIGGCSLPVFFLIGAGSAFFWVIGASFVAIMLHAVMYDQSDNLDDEAEIVMEEVTWG</sequence>
<evidence type="ECO:0000313" key="9">
    <source>
        <dbReference type="Proteomes" id="UP001152320"/>
    </source>
</evidence>
<dbReference type="EMBL" id="JAIZAY010000010">
    <property type="protein sequence ID" value="KAJ8034790.1"/>
    <property type="molecule type" value="Genomic_DNA"/>
</dbReference>
<comment type="subcellular location">
    <subcellularLocation>
        <location evidence="2">Cytoplasmic vesicle</location>
        <location evidence="2">Secretory vesicle</location>
        <location evidence="2">Synaptic vesicle</location>
    </subcellularLocation>
    <subcellularLocation>
        <location evidence="1 7">Membrane</location>
        <topology evidence="1 7">Multi-pass membrane protein</topology>
    </subcellularLocation>
</comment>
<evidence type="ECO:0000256" key="7">
    <source>
        <dbReference type="RuleBase" id="RU363107"/>
    </source>
</evidence>
<feature type="transmembrane region" description="Helical" evidence="7">
    <location>
        <begin position="91"/>
        <end position="124"/>
    </location>
</feature>
<dbReference type="AlphaFoldDB" id="A0A9Q1BY84"/>
<dbReference type="Proteomes" id="UP001152320">
    <property type="component" value="Chromosome 10"/>
</dbReference>
<keyword evidence="4 7" id="KW-0812">Transmembrane</keyword>
<evidence type="ECO:0000256" key="3">
    <source>
        <dbReference type="ARBA" id="ARBA00006483"/>
    </source>
</evidence>
<evidence type="ECO:0000256" key="4">
    <source>
        <dbReference type="ARBA" id="ARBA00022692"/>
    </source>
</evidence>
<reference evidence="8" key="1">
    <citation type="submission" date="2021-10" db="EMBL/GenBank/DDBJ databases">
        <title>Tropical sea cucumber genome reveals ecological adaptation and Cuvierian tubules defense mechanism.</title>
        <authorList>
            <person name="Chen T."/>
        </authorList>
    </citation>
    <scope>NUCLEOTIDE SEQUENCE</scope>
    <source>
        <strain evidence="8">Nanhai2018</strain>
        <tissue evidence="8">Muscle</tissue>
    </source>
</reference>